<evidence type="ECO:0000256" key="11">
    <source>
        <dbReference type="ARBA" id="ARBA00023235"/>
    </source>
</evidence>
<comment type="subcellular location">
    <subcellularLocation>
        <location evidence="2 13">Cytoplasm</location>
    </subcellularLocation>
</comment>
<keyword evidence="9 13" id="KW-0443">Lipid metabolism</keyword>
<evidence type="ECO:0000256" key="8">
    <source>
        <dbReference type="ARBA" id="ARBA00022832"/>
    </source>
</evidence>
<gene>
    <name evidence="13" type="primary">fabA</name>
    <name evidence="14" type="ORF">DI551_11975</name>
</gene>
<keyword evidence="7 13" id="KW-0444">Lipid biosynthesis</keyword>
<evidence type="ECO:0000313" key="14">
    <source>
        <dbReference type="EMBL" id="PZQ43530.1"/>
    </source>
</evidence>
<evidence type="ECO:0000256" key="6">
    <source>
        <dbReference type="ARBA" id="ARBA00022490"/>
    </source>
</evidence>
<organism evidence="14 15">
    <name type="scientific">Micavibrio aeruginosavorus</name>
    <dbReference type="NCBI Taxonomy" id="349221"/>
    <lineage>
        <taxon>Bacteria</taxon>
        <taxon>Pseudomonadati</taxon>
        <taxon>Bdellovibrionota</taxon>
        <taxon>Bdellovibrionia</taxon>
        <taxon>Bdellovibrionales</taxon>
        <taxon>Pseudobdellovibrionaceae</taxon>
        <taxon>Micavibrio</taxon>
    </lineage>
</organism>
<dbReference type="GO" id="GO:0019171">
    <property type="term" value="F:(3R)-hydroxyacyl-[acyl-carrier-protein] dehydratase activity"/>
    <property type="evidence" value="ECO:0007669"/>
    <property type="project" value="UniProtKB-UniRule"/>
</dbReference>
<evidence type="ECO:0000256" key="1">
    <source>
        <dbReference type="ARBA" id="ARBA00001055"/>
    </source>
</evidence>
<reference evidence="14 15" key="1">
    <citation type="submission" date="2017-08" db="EMBL/GenBank/DDBJ databases">
        <title>Infants hospitalized years apart are colonized by the same room-sourced microbial strains.</title>
        <authorList>
            <person name="Brooks B."/>
            <person name="Olm M.R."/>
            <person name="Firek B.A."/>
            <person name="Baker R."/>
            <person name="Thomas B.C."/>
            <person name="Morowitz M.J."/>
            <person name="Banfield J.F."/>
        </authorList>
    </citation>
    <scope>NUCLEOTIDE SEQUENCE [LARGE SCALE GENOMIC DNA]</scope>
    <source>
        <strain evidence="14">S2_005_002_R2_29</strain>
    </source>
</reference>
<dbReference type="InterPro" id="IPR010083">
    <property type="entry name" value="FabA"/>
</dbReference>
<comment type="caution">
    <text evidence="14">The sequence shown here is derived from an EMBL/GenBank/DDBJ whole genome shotgun (WGS) entry which is preliminary data.</text>
</comment>
<dbReference type="Pfam" id="PF07977">
    <property type="entry name" value="FabA"/>
    <property type="match status" value="1"/>
</dbReference>
<comment type="pathway">
    <text evidence="3 13">Lipid metabolism; fatty acid biosynthesis.</text>
</comment>
<dbReference type="HAMAP" id="MF_00405">
    <property type="entry name" value="FabA"/>
    <property type="match status" value="1"/>
</dbReference>
<protein>
    <recommendedName>
        <fullName evidence="13">3-hydroxydecanoyl-[acyl-carrier-protein] dehydratase</fullName>
        <ecNumber evidence="13">4.2.1.59</ecNumber>
    </recommendedName>
    <alternativeName>
        <fullName evidence="13">3-hydroxyacyl-[acyl-carrier-protein] dehydratase FabA</fullName>
    </alternativeName>
    <alternativeName>
        <fullName evidence="13">Beta-hydroxydecanoyl thioester dehydrase</fullName>
    </alternativeName>
    <alternativeName>
        <fullName evidence="13">Trans-2-decenoyl-[acyl-carrier-protein] isomerase</fullName>
        <ecNumber evidence="13">5.3.3.14</ecNumber>
    </alternativeName>
</protein>
<evidence type="ECO:0000256" key="12">
    <source>
        <dbReference type="ARBA" id="ARBA00023239"/>
    </source>
</evidence>
<evidence type="ECO:0000256" key="9">
    <source>
        <dbReference type="ARBA" id="ARBA00023098"/>
    </source>
</evidence>
<sequence length="176" mass="19284">MMDFVPKPSYTFEDLIECGKGKLFGPGNAQLPLPPMLMFDRIVKIAKEGGAFEKGEIVAELDVKENLWFFECHFKGDPVMPGCLGLDAMWQLLGFYLGWTGAPGSGRALGLGELKFTGQILPTTKLVKYVIDIKRVINRKLVLGIADGRVEADGKVIYEAKDLKVGLFDNPSAAMA</sequence>
<feature type="active site" evidence="13">
    <location>
        <position position="73"/>
    </location>
</feature>
<dbReference type="NCBIfam" id="NF003509">
    <property type="entry name" value="PRK05174.1"/>
    <property type="match status" value="1"/>
</dbReference>
<evidence type="ECO:0000256" key="5">
    <source>
        <dbReference type="ARBA" id="ARBA00011738"/>
    </source>
</evidence>
<dbReference type="CDD" id="cd01287">
    <property type="entry name" value="FabA"/>
    <property type="match status" value="1"/>
</dbReference>
<dbReference type="InterPro" id="IPR029069">
    <property type="entry name" value="HotDog_dom_sf"/>
</dbReference>
<dbReference type="PANTHER" id="PTHR30272:SF8">
    <property type="entry name" value="3-HYDROXYDECANOYL-[ACYL-CARRIER-PROTEIN] DEHYDRATASE"/>
    <property type="match status" value="1"/>
</dbReference>
<dbReference type="EMBL" id="QFQB01000148">
    <property type="protein sequence ID" value="PZQ43530.1"/>
    <property type="molecule type" value="Genomic_DNA"/>
</dbReference>
<dbReference type="GO" id="GO:0006636">
    <property type="term" value="P:unsaturated fatty acid biosynthetic process"/>
    <property type="evidence" value="ECO:0007669"/>
    <property type="project" value="UniProtKB-UniRule"/>
</dbReference>
<evidence type="ECO:0000256" key="4">
    <source>
        <dbReference type="ARBA" id="ARBA00006714"/>
    </source>
</evidence>
<keyword evidence="11 13" id="KW-0413">Isomerase</keyword>
<keyword evidence="12 13" id="KW-0456">Lyase</keyword>
<comment type="similarity">
    <text evidence="4 13">Belongs to the thioester dehydratase family. FabA subfamily.</text>
</comment>
<comment type="subunit">
    <text evidence="5 13">Homodimer.</text>
</comment>
<dbReference type="InterPro" id="IPR013114">
    <property type="entry name" value="FabA_FabZ"/>
</dbReference>
<evidence type="ECO:0000256" key="2">
    <source>
        <dbReference type="ARBA" id="ARBA00004496"/>
    </source>
</evidence>
<dbReference type="NCBIfam" id="TIGR01749">
    <property type="entry name" value="fabA"/>
    <property type="match status" value="1"/>
</dbReference>
<comment type="catalytic activity">
    <reaction evidence="13">
        <text>(2E)-decenoyl-[ACP] = (3Z)-decenoyl-[ACP]</text>
        <dbReference type="Rhea" id="RHEA:23568"/>
        <dbReference type="Rhea" id="RHEA-COMP:9639"/>
        <dbReference type="Rhea" id="RHEA-COMP:9927"/>
        <dbReference type="ChEBI" id="CHEBI:78467"/>
        <dbReference type="ChEBI" id="CHEBI:78798"/>
        <dbReference type="EC" id="5.3.3.14"/>
    </reaction>
</comment>
<dbReference type="EC" id="5.3.3.14" evidence="13"/>
<evidence type="ECO:0000313" key="15">
    <source>
        <dbReference type="Proteomes" id="UP000249417"/>
    </source>
</evidence>
<dbReference type="GO" id="GO:0005737">
    <property type="term" value="C:cytoplasm"/>
    <property type="evidence" value="ECO:0007669"/>
    <property type="project" value="UniProtKB-SubCell"/>
</dbReference>
<name>A0A2W5PWT3_9BACT</name>
<dbReference type="EC" id="4.2.1.59" evidence="13"/>
<proteinExistence type="inferred from homology"/>
<evidence type="ECO:0000256" key="3">
    <source>
        <dbReference type="ARBA" id="ARBA00005194"/>
    </source>
</evidence>
<dbReference type="GO" id="GO:0034017">
    <property type="term" value="F:trans-2-decenoyl-acyl-carrier-protein isomerase activity"/>
    <property type="evidence" value="ECO:0007669"/>
    <property type="project" value="UniProtKB-UniRule"/>
</dbReference>
<accession>A0A2W5PWT3</accession>
<comment type="function">
    <text evidence="13">Necessary for the introduction of cis unsaturation into fatty acids. Catalyzes the dehydration of (3R)-3-hydroxydecanoyl-ACP to E-(2)-decenoyl-ACP and then its isomerization to Z-(3)-decenoyl-ACP. Can catalyze the dehydratase reaction for beta-hydroxyacyl-ACPs with saturated chain lengths up to 16:0, being most active on intermediate chain length.</text>
</comment>
<evidence type="ECO:0000256" key="13">
    <source>
        <dbReference type="HAMAP-Rule" id="MF_00405"/>
    </source>
</evidence>
<dbReference type="AlphaFoldDB" id="A0A2W5PWT3"/>
<dbReference type="Proteomes" id="UP000249417">
    <property type="component" value="Unassembled WGS sequence"/>
</dbReference>
<comment type="catalytic activity">
    <reaction evidence="13">
        <text>(3R)-hydroxydecanoyl-[ACP] = (2E)-decenoyl-[ACP] + H2O</text>
        <dbReference type="Rhea" id="RHEA:41860"/>
        <dbReference type="Rhea" id="RHEA-COMP:9638"/>
        <dbReference type="Rhea" id="RHEA-COMP:9639"/>
        <dbReference type="ChEBI" id="CHEBI:15377"/>
        <dbReference type="ChEBI" id="CHEBI:78466"/>
        <dbReference type="ChEBI" id="CHEBI:78467"/>
    </reaction>
</comment>
<comment type="catalytic activity">
    <reaction evidence="1 13">
        <text>a (3R)-hydroxyacyl-[ACP] = a (2E)-enoyl-[ACP] + H2O</text>
        <dbReference type="Rhea" id="RHEA:13097"/>
        <dbReference type="Rhea" id="RHEA-COMP:9925"/>
        <dbReference type="Rhea" id="RHEA-COMP:9945"/>
        <dbReference type="ChEBI" id="CHEBI:15377"/>
        <dbReference type="ChEBI" id="CHEBI:78784"/>
        <dbReference type="ChEBI" id="CHEBI:78827"/>
        <dbReference type="EC" id="4.2.1.59"/>
    </reaction>
</comment>
<dbReference type="Gene3D" id="3.10.129.10">
    <property type="entry name" value="Hotdog Thioesterase"/>
    <property type="match status" value="1"/>
</dbReference>
<dbReference type="UniPathway" id="UPA00094"/>
<keyword evidence="6 13" id="KW-0963">Cytoplasm</keyword>
<dbReference type="PANTHER" id="PTHR30272">
    <property type="entry name" value="3-HYDROXYACYL-[ACYL-CARRIER-PROTEIN] DEHYDRATASE"/>
    <property type="match status" value="1"/>
</dbReference>
<keyword evidence="8 13" id="KW-0276">Fatty acid metabolism</keyword>
<evidence type="ECO:0000256" key="7">
    <source>
        <dbReference type="ARBA" id="ARBA00022516"/>
    </source>
</evidence>
<evidence type="ECO:0000256" key="10">
    <source>
        <dbReference type="ARBA" id="ARBA00023160"/>
    </source>
</evidence>
<keyword evidence="10 13" id="KW-0275">Fatty acid biosynthesis</keyword>
<dbReference type="SUPFAM" id="SSF54637">
    <property type="entry name" value="Thioesterase/thiol ester dehydrase-isomerase"/>
    <property type="match status" value="1"/>
</dbReference>